<dbReference type="PATRIC" id="fig|1432656.3.peg.1191"/>
<keyword evidence="2" id="KW-0238">DNA-binding</keyword>
<dbReference type="PROSITE" id="PS50987">
    <property type="entry name" value="HTH_ARSR_2"/>
    <property type="match status" value="1"/>
</dbReference>
<gene>
    <name evidence="5" type="ORF">X802_06135</name>
</gene>
<dbReference type="GO" id="GO:0003677">
    <property type="term" value="F:DNA binding"/>
    <property type="evidence" value="ECO:0007669"/>
    <property type="project" value="UniProtKB-KW"/>
</dbReference>
<dbReference type="GeneID" id="27135234"/>
<keyword evidence="1" id="KW-0805">Transcription regulation</keyword>
<dbReference type="KEGG" id="tgy:X802_06135"/>
<keyword evidence="3" id="KW-0804">Transcription</keyword>
<dbReference type="PANTHER" id="PTHR43132:SF2">
    <property type="entry name" value="ARSENICAL RESISTANCE OPERON REPRESSOR ARSR-RELATED"/>
    <property type="match status" value="1"/>
</dbReference>
<organism evidence="5 6">
    <name type="scientific">Thermococcus guaymasensis DSM 11113</name>
    <dbReference type="NCBI Taxonomy" id="1432656"/>
    <lineage>
        <taxon>Archaea</taxon>
        <taxon>Methanobacteriati</taxon>
        <taxon>Methanobacteriota</taxon>
        <taxon>Thermococci</taxon>
        <taxon>Thermococcales</taxon>
        <taxon>Thermococcaceae</taxon>
        <taxon>Thermococcus</taxon>
    </lineage>
</organism>
<dbReference type="Proteomes" id="UP000062043">
    <property type="component" value="Chromosome"/>
</dbReference>
<dbReference type="InterPro" id="IPR001845">
    <property type="entry name" value="HTH_ArsR_DNA-bd_dom"/>
</dbReference>
<reference evidence="5 6" key="1">
    <citation type="submission" date="2014-01" db="EMBL/GenBank/DDBJ databases">
        <title>Genome sequencing of Thermococcus guaymasensis.</title>
        <authorList>
            <person name="Zhang X."/>
            <person name="Alvare G."/>
            <person name="Fristensky B."/>
            <person name="Chen L."/>
            <person name="Suen T."/>
            <person name="Chen Q."/>
            <person name="Ma K."/>
        </authorList>
    </citation>
    <scope>NUCLEOTIDE SEQUENCE [LARGE SCALE GENOMIC DNA]</scope>
    <source>
        <strain evidence="5 6">DSM 11113</strain>
    </source>
</reference>
<dbReference type="NCBIfam" id="NF033788">
    <property type="entry name" value="HTH_metalloreg"/>
    <property type="match status" value="1"/>
</dbReference>
<dbReference type="CDD" id="cd00090">
    <property type="entry name" value="HTH_ARSR"/>
    <property type="match status" value="1"/>
</dbReference>
<name>A0A0X1KKH4_9EURY</name>
<evidence type="ECO:0000313" key="5">
    <source>
        <dbReference type="EMBL" id="AJC71784.1"/>
    </source>
</evidence>
<evidence type="ECO:0000256" key="2">
    <source>
        <dbReference type="ARBA" id="ARBA00023125"/>
    </source>
</evidence>
<dbReference type="InterPro" id="IPR036388">
    <property type="entry name" value="WH-like_DNA-bd_sf"/>
</dbReference>
<dbReference type="OrthoDB" id="46231at2157"/>
<feature type="domain" description="HTH arsR-type" evidence="4">
    <location>
        <begin position="34"/>
        <end position="128"/>
    </location>
</feature>
<dbReference type="AlphaFoldDB" id="A0A0X1KKH4"/>
<dbReference type="InterPro" id="IPR011991">
    <property type="entry name" value="ArsR-like_HTH"/>
</dbReference>
<dbReference type="SUPFAM" id="SSF46785">
    <property type="entry name" value="Winged helix' DNA-binding domain"/>
    <property type="match status" value="1"/>
</dbReference>
<evidence type="ECO:0000313" key="6">
    <source>
        <dbReference type="Proteomes" id="UP000062043"/>
    </source>
</evidence>
<evidence type="ECO:0000259" key="4">
    <source>
        <dbReference type="PROSITE" id="PS50987"/>
    </source>
</evidence>
<dbReference type="PRINTS" id="PR00778">
    <property type="entry name" value="HTHARSR"/>
</dbReference>
<evidence type="ECO:0000256" key="1">
    <source>
        <dbReference type="ARBA" id="ARBA00023015"/>
    </source>
</evidence>
<dbReference type="STRING" id="1432656.X802_06135"/>
<dbReference type="EMBL" id="CP007140">
    <property type="protein sequence ID" value="AJC71784.1"/>
    <property type="molecule type" value="Genomic_DNA"/>
</dbReference>
<dbReference type="Gene3D" id="1.10.10.10">
    <property type="entry name" value="Winged helix-like DNA-binding domain superfamily/Winged helix DNA-binding domain"/>
    <property type="match status" value="1"/>
</dbReference>
<dbReference type="InterPro" id="IPR051011">
    <property type="entry name" value="Metal_resp_trans_reg"/>
</dbReference>
<sequence length="133" mass="15432">MKVKDLIGMLSDKQKRSVERCLEECDLVDMEEEIPTELPSDVMEFVKVIANPIRASILKMLGDRWLCVCLIAKALGQDQTLISHHLRTLKKFGLLHERREGKLRFYRTNREVLEEYLKKLSVELMGGARETSE</sequence>
<proteinExistence type="predicted"/>
<protein>
    <submittedName>
        <fullName evidence="5">ArsR family transcriptional regulator</fullName>
    </submittedName>
</protein>
<dbReference type="GO" id="GO:0003700">
    <property type="term" value="F:DNA-binding transcription factor activity"/>
    <property type="evidence" value="ECO:0007669"/>
    <property type="project" value="InterPro"/>
</dbReference>
<dbReference type="SMART" id="SM00418">
    <property type="entry name" value="HTH_ARSR"/>
    <property type="match status" value="1"/>
</dbReference>
<dbReference type="InterPro" id="IPR036390">
    <property type="entry name" value="WH_DNA-bd_sf"/>
</dbReference>
<evidence type="ECO:0000256" key="3">
    <source>
        <dbReference type="ARBA" id="ARBA00023163"/>
    </source>
</evidence>
<keyword evidence="6" id="KW-1185">Reference proteome</keyword>
<dbReference type="PANTHER" id="PTHR43132">
    <property type="entry name" value="ARSENICAL RESISTANCE OPERON REPRESSOR ARSR-RELATED"/>
    <property type="match status" value="1"/>
</dbReference>
<accession>A0A0X1KKH4</accession>
<dbReference type="RefSeq" id="WP_062371845.1">
    <property type="nucleotide sequence ID" value="NZ_CP007140.1"/>
</dbReference>
<dbReference type="Pfam" id="PF01022">
    <property type="entry name" value="HTH_5"/>
    <property type="match status" value="1"/>
</dbReference>